<keyword evidence="7" id="KW-0597">Phosphoprotein</keyword>
<evidence type="ECO:0000256" key="9">
    <source>
        <dbReference type="ARBA" id="ARBA00022792"/>
    </source>
</evidence>
<dbReference type="Pfam" id="PF05347">
    <property type="entry name" value="Complex1_LYR"/>
    <property type="match status" value="1"/>
</dbReference>
<comment type="subcellular location">
    <subcellularLocation>
        <location evidence="2">Mitochondrion inner membrane</location>
        <topology evidence="2">Peripheral membrane protein</topology>
        <orientation evidence="2">Matrix side</orientation>
    </subcellularLocation>
</comment>
<comment type="subunit">
    <text evidence="4">Mammalian complex I is composed of 45 different subunits.</text>
</comment>
<evidence type="ECO:0000256" key="14">
    <source>
        <dbReference type="ARBA" id="ARBA00030192"/>
    </source>
</evidence>
<evidence type="ECO:0000256" key="3">
    <source>
        <dbReference type="ARBA" id="ARBA00009508"/>
    </source>
</evidence>
<dbReference type="EMBL" id="GDKF01003228">
    <property type="protein sequence ID" value="JAT75394.1"/>
    <property type="molecule type" value="Transcribed_RNA"/>
</dbReference>
<dbReference type="GO" id="GO:0006120">
    <property type="term" value="P:mitochondrial electron transport, NADH to ubiquinone"/>
    <property type="evidence" value="ECO:0007669"/>
    <property type="project" value="InterPro"/>
</dbReference>
<evidence type="ECO:0000256" key="4">
    <source>
        <dbReference type="ARBA" id="ARBA00011790"/>
    </source>
</evidence>
<name>A0A1D2A884_AUXPR</name>
<dbReference type="PANTHER" id="PTHR12868">
    <property type="entry name" value="NADH-UBIQUINONE OXIDOREDUCTASE B22 SUBUNIT"/>
    <property type="match status" value="1"/>
</dbReference>
<comment type="function">
    <text evidence="1">Accessory subunit of the mitochondrial membrane respiratory chain NADH dehydrogenase (Complex I), that is believed to be not involved in catalysis. Complex I functions in the transfer of electrons from NADH to the respiratory chain. The immediate electron acceptor for the enzyme is believed to be ubiquinone.</text>
</comment>
<dbReference type="PANTHER" id="PTHR12868:SF0">
    <property type="entry name" value="NADH DEHYDROGENASE [UBIQUINONE] 1 BETA SUBCOMPLEX SUBUNIT 9"/>
    <property type="match status" value="1"/>
</dbReference>
<gene>
    <name evidence="17" type="ORF">g.5799</name>
</gene>
<dbReference type="GO" id="GO:0005743">
    <property type="term" value="C:mitochondrial inner membrane"/>
    <property type="evidence" value="ECO:0007669"/>
    <property type="project" value="UniProtKB-SubCell"/>
</dbReference>
<keyword evidence="12" id="KW-0496">Mitochondrion</keyword>
<dbReference type="AlphaFoldDB" id="A0A1D2A884"/>
<organism evidence="17">
    <name type="scientific">Auxenochlorella protothecoides</name>
    <name type="common">Green microalga</name>
    <name type="synonym">Chlorella protothecoides</name>
    <dbReference type="NCBI Taxonomy" id="3075"/>
    <lineage>
        <taxon>Eukaryota</taxon>
        <taxon>Viridiplantae</taxon>
        <taxon>Chlorophyta</taxon>
        <taxon>core chlorophytes</taxon>
        <taxon>Trebouxiophyceae</taxon>
        <taxon>Chlorellales</taxon>
        <taxon>Chlorellaceae</taxon>
        <taxon>Auxenochlorella</taxon>
    </lineage>
</organism>
<sequence>MATALQKARTVALYRDSLKTLLSWAVARDIFYVKAAELRAEFDQNATLTGHDQIERALARGEERLRSYAHPDPYIVPYRPGGSLYARNPPFPDGISMHMDFGREGGH</sequence>
<keyword evidence="10" id="KW-0249">Electron transport</keyword>
<keyword evidence="8" id="KW-0679">Respiratory chain</keyword>
<evidence type="ECO:0000256" key="2">
    <source>
        <dbReference type="ARBA" id="ARBA00004443"/>
    </source>
</evidence>
<evidence type="ECO:0000256" key="11">
    <source>
        <dbReference type="ARBA" id="ARBA00022990"/>
    </source>
</evidence>
<evidence type="ECO:0000256" key="13">
    <source>
        <dbReference type="ARBA" id="ARBA00023136"/>
    </source>
</evidence>
<dbReference type="InterPro" id="IPR033034">
    <property type="entry name" value="NDUFB9"/>
</dbReference>
<evidence type="ECO:0000256" key="8">
    <source>
        <dbReference type="ARBA" id="ARBA00022660"/>
    </source>
</evidence>
<keyword evidence="13" id="KW-0472">Membrane</keyword>
<evidence type="ECO:0000256" key="10">
    <source>
        <dbReference type="ARBA" id="ARBA00022982"/>
    </source>
</evidence>
<evidence type="ECO:0000256" key="15">
    <source>
        <dbReference type="ARBA" id="ARBA00032528"/>
    </source>
</evidence>
<evidence type="ECO:0000256" key="1">
    <source>
        <dbReference type="ARBA" id="ARBA00002920"/>
    </source>
</evidence>
<accession>A0A1D2A884</accession>
<proteinExistence type="inferred from homology"/>
<evidence type="ECO:0000259" key="16">
    <source>
        <dbReference type="Pfam" id="PF05347"/>
    </source>
</evidence>
<dbReference type="InterPro" id="IPR008011">
    <property type="entry name" value="Complex1_LYR_dom"/>
</dbReference>
<evidence type="ECO:0000256" key="12">
    <source>
        <dbReference type="ARBA" id="ARBA00023128"/>
    </source>
</evidence>
<dbReference type="CDD" id="cd20263">
    <property type="entry name" value="Complex1_LYR_NDUFB9_LYRM3"/>
    <property type="match status" value="1"/>
</dbReference>
<evidence type="ECO:0000256" key="7">
    <source>
        <dbReference type="ARBA" id="ARBA00022553"/>
    </source>
</evidence>
<comment type="similarity">
    <text evidence="3">Belongs to the complex I LYR family.</text>
</comment>
<evidence type="ECO:0000256" key="5">
    <source>
        <dbReference type="ARBA" id="ARBA00018684"/>
    </source>
</evidence>
<keyword evidence="9" id="KW-0999">Mitochondrion inner membrane</keyword>
<protein>
    <recommendedName>
        <fullName evidence="5">NADH dehydrogenase [ubiquinone] 1 beta subcomplex subunit 9</fullName>
    </recommendedName>
    <alternativeName>
        <fullName evidence="14">Complex I-B22</fullName>
    </alternativeName>
    <alternativeName>
        <fullName evidence="15">NADH-ubiquinone oxidoreductase B22 subunit</fullName>
    </alternativeName>
</protein>
<evidence type="ECO:0000313" key="17">
    <source>
        <dbReference type="EMBL" id="JAT75394.1"/>
    </source>
</evidence>
<evidence type="ECO:0000256" key="6">
    <source>
        <dbReference type="ARBA" id="ARBA00022448"/>
    </source>
</evidence>
<reference evidence="17" key="1">
    <citation type="submission" date="2015-08" db="EMBL/GenBank/DDBJ databases">
        <authorList>
            <person name="Babu N.S."/>
            <person name="Beckwith C.J."/>
            <person name="Beseler K.G."/>
            <person name="Brison A."/>
            <person name="Carone J.V."/>
            <person name="Caskin T.P."/>
            <person name="Diamond M."/>
            <person name="Durham M.E."/>
            <person name="Foxe J.M."/>
            <person name="Go M."/>
            <person name="Henderson B.A."/>
            <person name="Jones I.B."/>
            <person name="McGettigan J.A."/>
            <person name="Micheletti S.J."/>
            <person name="Nasrallah M.E."/>
            <person name="Ortiz D."/>
            <person name="Piller C.R."/>
            <person name="Privatt S.R."/>
            <person name="Schneider S.L."/>
            <person name="Sharp S."/>
            <person name="Smith T.C."/>
            <person name="Stanton J.D."/>
            <person name="Ullery H.E."/>
            <person name="Wilson R.J."/>
            <person name="Serrano M.G."/>
            <person name="Buck G."/>
            <person name="Lee V."/>
            <person name="Wang Y."/>
            <person name="Carvalho R."/>
            <person name="Voegtly L."/>
            <person name="Shi R."/>
            <person name="Duckworth R."/>
            <person name="Johnson A."/>
            <person name="Loviza R."/>
            <person name="Walstead R."/>
            <person name="Shah Z."/>
            <person name="Kiflezghi M."/>
            <person name="Wade K."/>
            <person name="Ball S.L."/>
            <person name="Bradley K.W."/>
            <person name="Asai D.J."/>
            <person name="Bowman C.A."/>
            <person name="Russell D.A."/>
            <person name="Pope W.H."/>
            <person name="Jacobs-Sera D."/>
            <person name="Hendrix R.W."/>
            <person name="Hatfull G.F."/>
        </authorList>
    </citation>
    <scope>NUCLEOTIDE SEQUENCE</scope>
</reference>
<dbReference type="InterPro" id="IPR045292">
    <property type="entry name" value="Complex1_LYR_NDUFB9_LYRM3"/>
</dbReference>
<feature type="domain" description="Complex 1 LYR protein" evidence="16">
    <location>
        <begin position="10"/>
        <end position="66"/>
    </location>
</feature>
<keyword evidence="11" id="KW-0007">Acetylation</keyword>
<keyword evidence="6" id="KW-0813">Transport</keyword>